<dbReference type="InterPro" id="IPR057268">
    <property type="entry name" value="Ribosomal_L18"/>
</dbReference>
<dbReference type="FunCoup" id="A0A0G4G2Q7">
    <property type="interactions" value="486"/>
</dbReference>
<feature type="domain" description="Large ribosomal subunit protein uL18 C-terminal eukaryotes" evidence="9">
    <location>
        <begin position="241"/>
        <end position="304"/>
    </location>
</feature>
<dbReference type="Pfam" id="PF17144">
    <property type="entry name" value="Ribosomal_L5e"/>
    <property type="match status" value="1"/>
</dbReference>
<reference evidence="10 11" key="1">
    <citation type="submission" date="2014-11" db="EMBL/GenBank/DDBJ databases">
        <authorList>
            <person name="Zhu J."/>
            <person name="Qi W."/>
            <person name="Song R."/>
        </authorList>
    </citation>
    <scope>NUCLEOTIDE SEQUENCE [LARGE SCALE GENOMIC DNA]</scope>
</reference>
<dbReference type="GO" id="GO:0006412">
    <property type="term" value="P:translation"/>
    <property type="evidence" value="ECO:0007669"/>
    <property type="project" value="InterPro"/>
</dbReference>
<dbReference type="PANTHER" id="PTHR23410:SF12">
    <property type="entry name" value="LARGE RIBOSOMAL SUBUNIT PROTEIN UL18"/>
    <property type="match status" value="1"/>
</dbReference>
<dbReference type="OrthoDB" id="1618453at2759"/>
<comment type="similarity">
    <text evidence="3">Belongs to the universal ribosomal protein uL18 family.</text>
</comment>
<accession>A0A0G4G2Q7</accession>
<organism evidence="10 11">
    <name type="scientific">Vitrella brassicaformis (strain CCMP3155)</name>
    <dbReference type="NCBI Taxonomy" id="1169540"/>
    <lineage>
        <taxon>Eukaryota</taxon>
        <taxon>Sar</taxon>
        <taxon>Alveolata</taxon>
        <taxon>Colpodellida</taxon>
        <taxon>Vitrellaceae</taxon>
        <taxon>Vitrella</taxon>
    </lineage>
</organism>
<keyword evidence="4" id="KW-0963">Cytoplasm</keyword>
<dbReference type="GO" id="GO:0005634">
    <property type="term" value="C:nucleus"/>
    <property type="evidence" value="ECO:0007669"/>
    <property type="project" value="UniProtKB-SubCell"/>
</dbReference>
<dbReference type="GO" id="GO:0000027">
    <property type="term" value="P:ribosomal large subunit assembly"/>
    <property type="evidence" value="ECO:0007669"/>
    <property type="project" value="TreeGrafter"/>
</dbReference>
<dbReference type="GO" id="GO:0003735">
    <property type="term" value="F:structural constituent of ribosome"/>
    <property type="evidence" value="ECO:0007669"/>
    <property type="project" value="InterPro"/>
</dbReference>
<evidence type="ECO:0000256" key="1">
    <source>
        <dbReference type="ARBA" id="ARBA00004123"/>
    </source>
</evidence>
<keyword evidence="5" id="KW-0694">RNA-binding</keyword>
<evidence type="ECO:0000256" key="2">
    <source>
        <dbReference type="ARBA" id="ARBA00004496"/>
    </source>
</evidence>
<comment type="subcellular location">
    <subcellularLocation>
        <location evidence="2">Cytoplasm</location>
    </subcellularLocation>
    <subcellularLocation>
        <location evidence="1">Nucleus</location>
    </subcellularLocation>
</comment>
<dbReference type="InterPro" id="IPR025607">
    <property type="entry name" value="Ribosomal_uL18_C_euk"/>
</dbReference>
<dbReference type="PANTHER" id="PTHR23410">
    <property type="entry name" value="RIBOSOMAL PROTEIN L5-RELATED"/>
    <property type="match status" value="1"/>
</dbReference>
<protein>
    <recommendedName>
        <fullName evidence="9">Large ribosomal subunit protein uL18 C-terminal eukaryotes domain-containing protein</fullName>
    </recommendedName>
</protein>
<dbReference type="Gene3D" id="3.30.420.100">
    <property type="match status" value="1"/>
</dbReference>
<evidence type="ECO:0000256" key="7">
    <source>
        <dbReference type="ARBA" id="ARBA00023274"/>
    </source>
</evidence>
<evidence type="ECO:0000256" key="4">
    <source>
        <dbReference type="ARBA" id="ARBA00022490"/>
    </source>
</evidence>
<evidence type="ECO:0000256" key="5">
    <source>
        <dbReference type="ARBA" id="ARBA00022884"/>
    </source>
</evidence>
<proteinExistence type="inferred from homology"/>
<dbReference type="AlphaFoldDB" id="A0A0G4G2Q7"/>
<dbReference type="FunFam" id="3.30.420.100:FF:000002">
    <property type="entry name" value="60S ribosomal protein L5"/>
    <property type="match status" value="1"/>
</dbReference>
<gene>
    <name evidence="10" type="ORF">Vbra_16767</name>
</gene>
<evidence type="ECO:0000256" key="3">
    <source>
        <dbReference type="ARBA" id="ARBA00007116"/>
    </source>
</evidence>
<keyword evidence="11" id="KW-1185">Reference proteome</keyword>
<dbReference type="GO" id="GO:0008097">
    <property type="term" value="F:5S rRNA binding"/>
    <property type="evidence" value="ECO:0007669"/>
    <property type="project" value="InterPro"/>
</dbReference>
<dbReference type="OMA" id="CQIASAH"/>
<dbReference type="CDD" id="cd00432">
    <property type="entry name" value="Ribosomal_L18_L5e"/>
    <property type="match status" value="1"/>
</dbReference>
<evidence type="ECO:0000313" key="11">
    <source>
        <dbReference type="Proteomes" id="UP000041254"/>
    </source>
</evidence>
<dbReference type="InParanoid" id="A0A0G4G2Q7"/>
<dbReference type="SUPFAM" id="SSF53137">
    <property type="entry name" value="Translational machinery components"/>
    <property type="match status" value="1"/>
</dbReference>
<dbReference type="InterPro" id="IPR005485">
    <property type="entry name" value="Rbsml_uL18_euk_arch"/>
</dbReference>
<dbReference type="Proteomes" id="UP000041254">
    <property type="component" value="Unassembled WGS sequence"/>
</dbReference>
<dbReference type="EMBL" id="CDMY01000553">
    <property type="protein sequence ID" value="CEM22472.1"/>
    <property type="molecule type" value="Genomic_DNA"/>
</dbReference>
<dbReference type="GO" id="GO:0022625">
    <property type="term" value="C:cytosolic large ribosomal subunit"/>
    <property type="evidence" value="ECO:0007669"/>
    <property type="project" value="TreeGrafter"/>
</dbReference>
<evidence type="ECO:0000256" key="8">
    <source>
        <dbReference type="SAM" id="MobiDB-lite"/>
    </source>
</evidence>
<dbReference type="VEuPathDB" id="CryptoDB:Vbra_16767"/>
<evidence type="ECO:0000313" key="10">
    <source>
        <dbReference type="EMBL" id="CEM22472.1"/>
    </source>
</evidence>
<name>A0A0G4G2Q7_VITBC</name>
<dbReference type="HAMAP" id="MF_01337_A">
    <property type="entry name" value="Ribosomal_uL18_A"/>
    <property type="match status" value="1"/>
</dbReference>
<feature type="region of interest" description="Disordered" evidence="8">
    <location>
        <begin position="179"/>
        <end position="198"/>
    </location>
</feature>
<dbReference type="PhylomeDB" id="A0A0G4G2Q7"/>
<dbReference type="Pfam" id="PF14204">
    <property type="entry name" value="Ribosomal_L18_c"/>
    <property type="match status" value="1"/>
</dbReference>
<evidence type="ECO:0000256" key="6">
    <source>
        <dbReference type="ARBA" id="ARBA00022980"/>
    </source>
</evidence>
<keyword evidence="7" id="KW-0687">Ribonucleoprotein</keyword>
<sequence length="319" mass="36425">MAFVKVVKDKAYFKRYQVKYRRRREGKTDYHARRRLVAQEKSKYQSPKYRFVVRITNQRIICQVIYATIQGDRVMASAESTELPRYGVTVGLTNYAAAYCTGLLLARRLLKTVGLDEAIKGVEQVTGEDYHVEEEHDGDRRPFKALLDVGLVRTTTGNRVFGALKGAVDGGLHIPHSNKRFPGYKKSEDGKEGEYDAEKHKDRILGKHVAEYMSQMQEEDGDKYEKHFAKFIAAGIDADGLEDMYTKAHAAIRANPDREAKKRDQEPVHVREGNFIQTSTGKYERRVKFNNQQRKERVARKMQIAAQMTLAAAGGDEDE</sequence>
<dbReference type="PRINTS" id="PR00058">
    <property type="entry name" value="RIBOSOMALL5"/>
</dbReference>
<feature type="compositionally biased region" description="Basic and acidic residues" evidence="8">
    <location>
        <begin position="185"/>
        <end position="198"/>
    </location>
</feature>
<evidence type="ECO:0000259" key="9">
    <source>
        <dbReference type="Pfam" id="PF14204"/>
    </source>
</evidence>
<keyword evidence="6" id="KW-0689">Ribosomal protein</keyword>
<dbReference type="STRING" id="1169540.A0A0G4G2Q7"/>